<dbReference type="RefSeq" id="WP_354662279.1">
    <property type="nucleotide sequence ID" value="NZ_JBEXAC010000002.1"/>
</dbReference>
<keyword evidence="1" id="KW-0732">Signal</keyword>
<protein>
    <submittedName>
        <fullName evidence="2">SusD/RagB family nutrient-binding outer membrane lipoprotein</fullName>
    </submittedName>
</protein>
<sequence>MNKRLFKYSSIILLLGLVFAGCKDLEDMNHDPTKANSTPTSTLLSNAEKSAMDFLYNGLQNGRIGMPYAQYWAANDKANDSRYLLDEGINNSLWNSFYANTLRDLEEIIRLNRSHTAQEETANQIAIASILKVWIYQILTDCYGNIPFKSTMQVATNITPEYDDAKTIYTALIDTLQNQVKLLNVAQPSFKSGDIIYGGDVAKWKKLGSTLLLRMAIRMVDADQAKAKSIIEANYMNAISSNDDNAVFQYLNTAPNKFPYNDSERGLTEFFVSGTLVDYMKSVSDPRLPIFARLPADASITDYVGMPYGTDAANPNRKGQDKYSIPGKRIYAADMQGILVTYPEVAFILAEAAARGFSVGGDAATHYKNGVTASLNYWGITDQPAVDNYLTKVPYNAADWRNVIGSQKWLALYPQGFQGWFERTRLHFKKPGGADLFIAPVDPSLDQNVTVVPYRLTYPVSEQQQNKANYDAASQAIGGDTKGTKLWWNKF</sequence>
<proteinExistence type="predicted"/>
<dbReference type="InterPro" id="IPR041662">
    <property type="entry name" value="SusD-like_2"/>
</dbReference>
<evidence type="ECO:0000256" key="1">
    <source>
        <dbReference type="SAM" id="SignalP"/>
    </source>
</evidence>
<name>A0ABV2T9S2_9BACT</name>
<reference evidence="2 3" key="1">
    <citation type="submission" date="2024-06" db="EMBL/GenBank/DDBJ databases">
        <title>Chitinophaga defluvii sp. nov., isolated from municipal sewage.</title>
        <authorList>
            <person name="Zhang L."/>
        </authorList>
    </citation>
    <scope>NUCLEOTIDE SEQUENCE [LARGE SCALE GENOMIC DNA]</scope>
    <source>
        <strain evidence="2 3">H8</strain>
    </source>
</reference>
<dbReference type="PROSITE" id="PS51257">
    <property type="entry name" value="PROKAR_LIPOPROTEIN"/>
    <property type="match status" value="1"/>
</dbReference>
<dbReference type="Gene3D" id="1.25.40.390">
    <property type="match status" value="1"/>
</dbReference>
<dbReference type="EMBL" id="JBEXAC010000002">
    <property type="protein sequence ID" value="MET6999716.1"/>
    <property type="molecule type" value="Genomic_DNA"/>
</dbReference>
<accession>A0ABV2T9S2</accession>
<comment type="caution">
    <text evidence="2">The sequence shown here is derived from an EMBL/GenBank/DDBJ whole genome shotgun (WGS) entry which is preliminary data.</text>
</comment>
<gene>
    <name evidence="2" type="ORF">ABR189_20165</name>
</gene>
<dbReference type="SUPFAM" id="SSF48452">
    <property type="entry name" value="TPR-like"/>
    <property type="match status" value="1"/>
</dbReference>
<keyword evidence="3" id="KW-1185">Reference proteome</keyword>
<keyword evidence="2" id="KW-0449">Lipoprotein</keyword>
<evidence type="ECO:0000313" key="2">
    <source>
        <dbReference type="EMBL" id="MET6999716.1"/>
    </source>
</evidence>
<dbReference type="Pfam" id="PF12771">
    <property type="entry name" value="SusD-like_2"/>
    <property type="match status" value="1"/>
</dbReference>
<dbReference type="Proteomes" id="UP001549749">
    <property type="component" value="Unassembled WGS sequence"/>
</dbReference>
<organism evidence="2 3">
    <name type="scientific">Chitinophaga defluvii</name>
    <dbReference type="NCBI Taxonomy" id="3163343"/>
    <lineage>
        <taxon>Bacteria</taxon>
        <taxon>Pseudomonadati</taxon>
        <taxon>Bacteroidota</taxon>
        <taxon>Chitinophagia</taxon>
        <taxon>Chitinophagales</taxon>
        <taxon>Chitinophagaceae</taxon>
        <taxon>Chitinophaga</taxon>
    </lineage>
</organism>
<feature type="chain" id="PRO_5047104626" evidence="1">
    <location>
        <begin position="21"/>
        <end position="491"/>
    </location>
</feature>
<feature type="signal peptide" evidence="1">
    <location>
        <begin position="1"/>
        <end position="20"/>
    </location>
</feature>
<evidence type="ECO:0000313" key="3">
    <source>
        <dbReference type="Proteomes" id="UP001549749"/>
    </source>
</evidence>
<dbReference type="InterPro" id="IPR011990">
    <property type="entry name" value="TPR-like_helical_dom_sf"/>
</dbReference>